<evidence type="ECO:0000256" key="7">
    <source>
        <dbReference type="SAM" id="MobiDB-lite"/>
    </source>
</evidence>
<dbReference type="Pfam" id="PF08447">
    <property type="entry name" value="PAS_3"/>
    <property type="match status" value="3"/>
</dbReference>
<feature type="domain" description="PAS" evidence="9">
    <location>
        <begin position="399"/>
        <end position="469"/>
    </location>
</feature>
<dbReference type="InterPro" id="IPR000700">
    <property type="entry name" value="PAS-assoc_C"/>
</dbReference>
<evidence type="ECO:0000256" key="1">
    <source>
        <dbReference type="ARBA" id="ARBA00000085"/>
    </source>
</evidence>
<dbReference type="InterPro" id="IPR000014">
    <property type="entry name" value="PAS"/>
</dbReference>
<dbReference type="STRING" id="395961.Cyan7425_3055"/>
<dbReference type="PROSITE" id="PS50110">
    <property type="entry name" value="RESPONSE_REGULATORY"/>
    <property type="match status" value="1"/>
</dbReference>
<dbReference type="GO" id="GO:0000160">
    <property type="term" value="P:phosphorelay signal transduction system"/>
    <property type="evidence" value="ECO:0007669"/>
    <property type="project" value="InterPro"/>
</dbReference>
<gene>
    <name evidence="11" type="ordered locus">Cyan7425_3055</name>
</gene>
<dbReference type="SMART" id="SM00091">
    <property type="entry name" value="PAS"/>
    <property type="match status" value="3"/>
</dbReference>
<evidence type="ECO:0000259" key="10">
    <source>
        <dbReference type="PROSITE" id="PS50113"/>
    </source>
</evidence>
<keyword evidence="3" id="KW-0597">Phosphoprotein</keyword>
<sequence>MVPPDRTILLIDVLPGTAEPYQYLLQPGAECSYRIITESYNGSILALCRSARVDAILLESRFPDPQGWAVLDQLKAQLGEQCPPIIVIDENDVNLARRAFKTGAVDYLVRGQITSDSLCQALCTVISTDGKSHNAERPKTEAALRESEARLQAVTNLVPDLLWDSEPDGSTNWYNQRWMEYTGQTFEQAIGWGWIEAIHPDDREASARRYREAVEQGVPLRQEHRIRRHDGVYRWFLVNAFPLRDESGKVIKMYGAATDIHEAWVAIEALRESEERFRTLANTAPALIWYNDAQGKNRFINQYFLDFTGKSAEQIRGEGWHDLVHPEDAERYIADYLAAVHERCSWHNRNRIRRHDGVWRWHDNYAQPLFSTNGIYLGHVGVTIDNTEAIEAGIALQESEQRYRHLVELTPHLVWNADEQGRNTYVSPQMSAYLGLPPEQLLNLDWETVIHPEDVDHVHRTWMEAVQTGIPYEVEYRLRRVDGEYRWHLVRAVFEGNEQDRKWFGVSTDIHDRKRAEIALRESEAKYRSLYELTPISKPKALPWFGPNDRQHSPEHQAPRV</sequence>
<evidence type="ECO:0000256" key="5">
    <source>
        <dbReference type="ARBA" id="ARBA00022777"/>
    </source>
</evidence>
<dbReference type="InterPro" id="IPR052162">
    <property type="entry name" value="Sensor_kinase/Photoreceptor"/>
</dbReference>
<dbReference type="FunFam" id="3.30.450.20:FF:000099">
    <property type="entry name" value="Sensory box sensor histidine kinase"/>
    <property type="match status" value="3"/>
</dbReference>
<reference evidence="11" key="1">
    <citation type="submission" date="2009-01" db="EMBL/GenBank/DDBJ databases">
        <title>Complete sequence of chromosome Cyanothece sp. PCC 7425.</title>
        <authorList>
            <consortium name="US DOE Joint Genome Institute"/>
            <person name="Lucas S."/>
            <person name="Copeland A."/>
            <person name="Lapidus A."/>
            <person name="Glavina del Rio T."/>
            <person name="Dalin E."/>
            <person name="Tice H."/>
            <person name="Bruce D."/>
            <person name="Goodwin L."/>
            <person name="Pitluck S."/>
            <person name="Sims D."/>
            <person name="Meineke L."/>
            <person name="Brettin T."/>
            <person name="Detter J.C."/>
            <person name="Han C."/>
            <person name="Larimer F."/>
            <person name="Land M."/>
            <person name="Hauser L."/>
            <person name="Kyrpides N."/>
            <person name="Ovchinnikova G."/>
            <person name="Liberton M."/>
            <person name="Stoeckel J."/>
            <person name="Banerjee A."/>
            <person name="Singh A."/>
            <person name="Page L."/>
            <person name="Sato H."/>
            <person name="Zhao L."/>
            <person name="Sherman L."/>
            <person name="Pakrasi H."/>
            <person name="Richardson P."/>
        </authorList>
    </citation>
    <scope>NUCLEOTIDE SEQUENCE</scope>
    <source>
        <strain evidence="11">PCC 7425</strain>
    </source>
</reference>
<dbReference type="eggNOG" id="COG2202">
    <property type="taxonomic scope" value="Bacteria"/>
</dbReference>
<dbReference type="EMBL" id="CP001344">
    <property type="protein sequence ID" value="ACL45389.1"/>
    <property type="molecule type" value="Genomic_DNA"/>
</dbReference>
<dbReference type="GO" id="GO:0004673">
    <property type="term" value="F:protein histidine kinase activity"/>
    <property type="evidence" value="ECO:0007669"/>
    <property type="project" value="UniProtKB-EC"/>
</dbReference>
<dbReference type="HOGENOM" id="CLU_485492_0_0_3"/>
<dbReference type="Gene3D" id="3.40.50.2300">
    <property type="match status" value="1"/>
</dbReference>
<dbReference type="InterPro" id="IPR001789">
    <property type="entry name" value="Sig_transdc_resp-reg_receiver"/>
</dbReference>
<dbReference type="CDD" id="cd00156">
    <property type="entry name" value="REC"/>
    <property type="match status" value="1"/>
</dbReference>
<dbReference type="SMART" id="SM00086">
    <property type="entry name" value="PAC"/>
    <property type="match status" value="3"/>
</dbReference>
<feature type="domain" description="PAS" evidence="9">
    <location>
        <begin position="273"/>
        <end position="343"/>
    </location>
</feature>
<dbReference type="InterPro" id="IPR035965">
    <property type="entry name" value="PAS-like_dom_sf"/>
</dbReference>
<evidence type="ECO:0000259" key="9">
    <source>
        <dbReference type="PROSITE" id="PS50112"/>
    </source>
</evidence>
<protein>
    <recommendedName>
        <fullName evidence="2">histidine kinase</fullName>
        <ecNumber evidence="2">2.7.13.3</ecNumber>
    </recommendedName>
</protein>
<feature type="compositionally biased region" description="Basic and acidic residues" evidence="7">
    <location>
        <begin position="549"/>
        <end position="561"/>
    </location>
</feature>
<evidence type="ECO:0000259" key="8">
    <source>
        <dbReference type="PROSITE" id="PS50110"/>
    </source>
</evidence>
<comment type="catalytic activity">
    <reaction evidence="1">
        <text>ATP + protein L-histidine = ADP + protein N-phospho-L-histidine.</text>
        <dbReference type="EC" id="2.7.13.3"/>
    </reaction>
</comment>
<feature type="domain" description="PAC" evidence="10">
    <location>
        <begin position="220"/>
        <end position="272"/>
    </location>
</feature>
<dbReference type="PANTHER" id="PTHR43304">
    <property type="entry name" value="PHYTOCHROME-LIKE PROTEIN CPH1"/>
    <property type="match status" value="1"/>
</dbReference>
<dbReference type="InterPro" id="IPR013655">
    <property type="entry name" value="PAS_fold_3"/>
</dbReference>
<comment type="caution">
    <text evidence="6">Lacks conserved residue(s) required for the propagation of feature annotation.</text>
</comment>
<accession>B8HM29</accession>
<feature type="region of interest" description="Disordered" evidence="7">
    <location>
        <begin position="542"/>
        <end position="561"/>
    </location>
</feature>
<dbReference type="eggNOG" id="COG0784">
    <property type="taxonomic scope" value="Bacteria"/>
</dbReference>
<organism evidence="11">
    <name type="scientific">Cyanothece sp. (strain PCC 7425 / ATCC 29141)</name>
    <dbReference type="NCBI Taxonomy" id="395961"/>
    <lineage>
        <taxon>Bacteria</taxon>
        <taxon>Bacillati</taxon>
        <taxon>Cyanobacteriota</taxon>
        <taxon>Cyanophyceae</taxon>
        <taxon>Gomontiellales</taxon>
        <taxon>Cyanothecaceae</taxon>
        <taxon>Cyanothece</taxon>
    </lineage>
</organism>
<dbReference type="InterPro" id="IPR001610">
    <property type="entry name" value="PAC"/>
</dbReference>
<dbReference type="KEGG" id="cyn:Cyan7425_3055"/>
<dbReference type="InterPro" id="IPR011006">
    <property type="entry name" value="CheY-like_superfamily"/>
</dbReference>
<dbReference type="NCBIfam" id="TIGR00229">
    <property type="entry name" value="sensory_box"/>
    <property type="match status" value="3"/>
</dbReference>
<dbReference type="PANTHER" id="PTHR43304:SF1">
    <property type="entry name" value="PAC DOMAIN-CONTAINING PROTEIN"/>
    <property type="match status" value="1"/>
</dbReference>
<dbReference type="PROSITE" id="PS50113">
    <property type="entry name" value="PAC"/>
    <property type="match status" value="2"/>
</dbReference>
<feature type="domain" description="Response regulatory" evidence="8">
    <location>
        <begin position="7"/>
        <end position="125"/>
    </location>
</feature>
<feature type="domain" description="PAS" evidence="9">
    <location>
        <begin position="147"/>
        <end position="217"/>
    </location>
</feature>
<dbReference type="CDD" id="cd00130">
    <property type="entry name" value="PAS"/>
    <property type="match status" value="3"/>
</dbReference>
<proteinExistence type="predicted"/>
<feature type="domain" description="PAC" evidence="10">
    <location>
        <begin position="472"/>
        <end position="522"/>
    </location>
</feature>
<dbReference type="SUPFAM" id="SSF52172">
    <property type="entry name" value="CheY-like"/>
    <property type="match status" value="1"/>
</dbReference>
<evidence type="ECO:0000256" key="4">
    <source>
        <dbReference type="ARBA" id="ARBA00022679"/>
    </source>
</evidence>
<dbReference type="AlphaFoldDB" id="B8HM29"/>
<evidence type="ECO:0000256" key="3">
    <source>
        <dbReference type="ARBA" id="ARBA00022553"/>
    </source>
</evidence>
<evidence type="ECO:0000256" key="6">
    <source>
        <dbReference type="PROSITE-ProRule" id="PRU00169"/>
    </source>
</evidence>
<dbReference type="Gene3D" id="3.30.450.20">
    <property type="entry name" value="PAS domain"/>
    <property type="match status" value="3"/>
</dbReference>
<keyword evidence="4" id="KW-0808">Transferase</keyword>
<keyword evidence="5" id="KW-0418">Kinase</keyword>
<dbReference type="OrthoDB" id="569699at2"/>
<evidence type="ECO:0000313" key="11">
    <source>
        <dbReference type="EMBL" id="ACL45389.1"/>
    </source>
</evidence>
<dbReference type="PROSITE" id="PS50112">
    <property type="entry name" value="PAS"/>
    <property type="match status" value="3"/>
</dbReference>
<name>B8HM29_CYAP4</name>
<dbReference type="EC" id="2.7.13.3" evidence="2"/>
<evidence type="ECO:0000256" key="2">
    <source>
        <dbReference type="ARBA" id="ARBA00012438"/>
    </source>
</evidence>
<dbReference type="SUPFAM" id="SSF55785">
    <property type="entry name" value="PYP-like sensor domain (PAS domain)"/>
    <property type="match status" value="3"/>
</dbReference>